<evidence type="ECO:0000256" key="2">
    <source>
        <dbReference type="ARBA" id="ARBA00022525"/>
    </source>
</evidence>
<dbReference type="InterPro" id="IPR036058">
    <property type="entry name" value="Kazal_dom_sf"/>
</dbReference>
<evidence type="ECO:0000313" key="8">
    <source>
        <dbReference type="Proteomes" id="UP000000305"/>
    </source>
</evidence>
<keyword evidence="8" id="KW-1185">Reference proteome</keyword>
<dbReference type="InParanoid" id="E9FSE5"/>
<protein>
    <recommendedName>
        <fullName evidence="6">Kazal-like domain-containing protein</fullName>
    </recommendedName>
</protein>
<gene>
    <name evidence="7" type="ORF">DAPPUDRAFT_310092</name>
</gene>
<evidence type="ECO:0000256" key="3">
    <source>
        <dbReference type="ARBA" id="ARBA00022690"/>
    </source>
</evidence>
<evidence type="ECO:0000259" key="6">
    <source>
        <dbReference type="PROSITE" id="PS51465"/>
    </source>
</evidence>
<feature type="signal peptide" evidence="5">
    <location>
        <begin position="1"/>
        <end position="33"/>
    </location>
</feature>
<dbReference type="KEGG" id="dpx:DAPPUDRAFT_310092"/>
<dbReference type="PhylomeDB" id="E9FSE5"/>
<keyword evidence="4" id="KW-1015">Disulfide bond</keyword>
<feature type="chain" id="PRO_5003240278" description="Kazal-like domain-containing protein" evidence="5">
    <location>
        <begin position="34"/>
        <end position="153"/>
    </location>
</feature>
<sequence length="153" mass="16329">MSPIALMKNLGSSMLLIAFALCILIDVNPGVEAKNLAGAGTSRCEIGCLEIYEPLCGTDGKTYPNKCTLFVENNCDDTSPNRIRKAYDGECKANADYPDRATCIKEALKDCISIQIIICGTDGIVYGNPCQLKAKNKCDGTSVGEAPASHCQQ</sequence>
<dbReference type="GO" id="GO:0005576">
    <property type="term" value="C:extracellular region"/>
    <property type="evidence" value="ECO:0007669"/>
    <property type="project" value="UniProtKB-SubCell"/>
</dbReference>
<accession>E9FSE5</accession>
<proteinExistence type="predicted"/>
<keyword evidence="2" id="KW-0964">Secreted</keyword>
<dbReference type="GO" id="GO:0030414">
    <property type="term" value="F:peptidase inhibitor activity"/>
    <property type="evidence" value="ECO:0007669"/>
    <property type="project" value="UniProtKB-KW"/>
</dbReference>
<dbReference type="PROSITE" id="PS51465">
    <property type="entry name" value="KAZAL_2"/>
    <property type="match status" value="1"/>
</dbReference>
<dbReference type="Gene3D" id="3.30.60.30">
    <property type="match status" value="2"/>
</dbReference>
<dbReference type="CDD" id="cd00104">
    <property type="entry name" value="KAZAL_FS"/>
    <property type="match status" value="1"/>
</dbReference>
<evidence type="ECO:0000256" key="1">
    <source>
        <dbReference type="ARBA" id="ARBA00004613"/>
    </source>
</evidence>
<dbReference type="STRING" id="6669.E9FSE5"/>
<dbReference type="OMA" id="HNARSAM"/>
<dbReference type="Proteomes" id="UP000000305">
    <property type="component" value="Unassembled WGS sequence"/>
</dbReference>
<dbReference type="InterPro" id="IPR002350">
    <property type="entry name" value="Kazal_dom"/>
</dbReference>
<evidence type="ECO:0000313" key="7">
    <source>
        <dbReference type="EMBL" id="EFX89192.1"/>
    </source>
</evidence>
<organism evidence="7 8">
    <name type="scientific">Daphnia pulex</name>
    <name type="common">Water flea</name>
    <dbReference type="NCBI Taxonomy" id="6669"/>
    <lineage>
        <taxon>Eukaryota</taxon>
        <taxon>Metazoa</taxon>
        <taxon>Ecdysozoa</taxon>
        <taxon>Arthropoda</taxon>
        <taxon>Crustacea</taxon>
        <taxon>Branchiopoda</taxon>
        <taxon>Diplostraca</taxon>
        <taxon>Cladocera</taxon>
        <taxon>Anomopoda</taxon>
        <taxon>Daphniidae</taxon>
        <taxon>Daphnia</taxon>
    </lineage>
</organism>
<dbReference type="HOGENOM" id="CLU_1715096_0_0_1"/>
<keyword evidence="3" id="KW-0646">Protease inhibitor</keyword>
<dbReference type="PANTHER" id="PTHR21312">
    <property type="entry name" value="SERINE PROTEASE INHIBITOR"/>
    <property type="match status" value="1"/>
</dbReference>
<dbReference type="AlphaFoldDB" id="E9FSE5"/>
<reference evidence="7 8" key="1">
    <citation type="journal article" date="2011" name="Science">
        <title>The ecoresponsive genome of Daphnia pulex.</title>
        <authorList>
            <person name="Colbourne J.K."/>
            <person name="Pfrender M.E."/>
            <person name="Gilbert D."/>
            <person name="Thomas W.K."/>
            <person name="Tucker A."/>
            <person name="Oakley T.H."/>
            <person name="Tokishita S."/>
            <person name="Aerts A."/>
            <person name="Arnold G.J."/>
            <person name="Basu M.K."/>
            <person name="Bauer D.J."/>
            <person name="Caceres C.E."/>
            <person name="Carmel L."/>
            <person name="Casola C."/>
            <person name="Choi J.H."/>
            <person name="Detter J.C."/>
            <person name="Dong Q."/>
            <person name="Dusheyko S."/>
            <person name="Eads B.D."/>
            <person name="Frohlich T."/>
            <person name="Geiler-Samerotte K.A."/>
            <person name="Gerlach D."/>
            <person name="Hatcher P."/>
            <person name="Jogdeo S."/>
            <person name="Krijgsveld J."/>
            <person name="Kriventseva E.V."/>
            <person name="Kultz D."/>
            <person name="Laforsch C."/>
            <person name="Lindquist E."/>
            <person name="Lopez J."/>
            <person name="Manak J.R."/>
            <person name="Muller J."/>
            <person name="Pangilinan J."/>
            <person name="Patwardhan R.P."/>
            <person name="Pitluck S."/>
            <person name="Pritham E.J."/>
            <person name="Rechtsteiner A."/>
            <person name="Rho M."/>
            <person name="Rogozin I.B."/>
            <person name="Sakarya O."/>
            <person name="Salamov A."/>
            <person name="Schaack S."/>
            <person name="Shapiro H."/>
            <person name="Shiga Y."/>
            <person name="Skalitzky C."/>
            <person name="Smith Z."/>
            <person name="Souvorov A."/>
            <person name="Sung W."/>
            <person name="Tang Z."/>
            <person name="Tsuchiya D."/>
            <person name="Tu H."/>
            <person name="Vos H."/>
            <person name="Wang M."/>
            <person name="Wolf Y.I."/>
            <person name="Yamagata H."/>
            <person name="Yamada T."/>
            <person name="Ye Y."/>
            <person name="Shaw J.R."/>
            <person name="Andrews J."/>
            <person name="Crease T.J."/>
            <person name="Tang H."/>
            <person name="Lucas S.M."/>
            <person name="Robertson H.M."/>
            <person name="Bork P."/>
            <person name="Koonin E.V."/>
            <person name="Zdobnov E.M."/>
            <person name="Grigoriev I.V."/>
            <person name="Lynch M."/>
            <person name="Boore J.L."/>
        </authorList>
    </citation>
    <scope>NUCLEOTIDE SEQUENCE [LARGE SCALE GENOMIC DNA]</scope>
</reference>
<dbReference type="SMART" id="SM00280">
    <property type="entry name" value="KAZAL"/>
    <property type="match status" value="2"/>
</dbReference>
<comment type="subcellular location">
    <subcellularLocation>
        <location evidence="1">Secreted</location>
    </subcellularLocation>
</comment>
<evidence type="ECO:0000256" key="4">
    <source>
        <dbReference type="ARBA" id="ARBA00023157"/>
    </source>
</evidence>
<dbReference type="Pfam" id="PF07648">
    <property type="entry name" value="Kazal_2"/>
    <property type="match status" value="1"/>
</dbReference>
<dbReference type="PANTHER" id="PTHR21312:SF28">
    <property type="entry name" value="OVOINHIBITOR-RELATED"/>
    <property type="match status" value="1"/>
</dbReference>
<dbReference type="SUPFAM" id="SSF100895">
    <property type="entry name" value="Kazal-type serine protease inhibitors"/>
    <property type="match status" value="2"/>
</dbReference>
<feature type="domain" description="Kazal-like" evidence="6">
    <location>
        <begin position="38"/>
        <end position="93"/>
    </location>
</feature>
<evidence type="ECO:0000256" key="5">
    <source>
        <dbReference type="SAM" id="SignalP"/>
    </source>
</evidence>
<name>E9FSE5_DAPPU</name>
<dbReference type="Pfam" id="PF00050">
    <property type="entry name" value="Kazal_1"/>
    <property type="match status" value="1"/>
</dbReference>
<dbReference type="EMBL" id="GL732524">
    <property type="protein sequence ID" value="EFX89192.1"/>
    <property type="molecule type" value="Genomic_DNA"/>
</dbReference>
<keyword evidence="5" id="KW-0732">Signal</keyword>
<dbReference type="OrthoDB" id="5988724at2759"/>